<proteinExistence type="predicted"/>
<dbReference type="Proteomes" id="UP000887563">
    <property type="component" value="Unplaced"/>
</dbReference>
<dbReference type="Pfam" id="PF00651">
    <property type="entry name" value="BTB"/>
    <property type="match status" value="2"/>
</dbReference>
<feature type="domain" description="BTB" evidence="1">
    <location>
        <begin position="263"/>
        <end position="339"/>
    </location>
</feature>
<sequence length="393" mass="45505">MKTIATKFDWTIYDIKKIREVITYGKSLHLTSERFFSAAFPTVFWELHIKLEYNNIYIWLRQLGPDNTNAFVNTKYKIYAAKKHNHQFTYVDIAKSTYKFEKQSEMGFSFVSLDSVVQVDGLLRLHCEVEFDCYSLTDNLQGAYRKMLENETFTDFVIKVDHEIIKTHRCVLAQNSVVFQRMFEQSLMAEAQKGEVIISDASPECVRAMLGFFYTGEINDALMESHVEGIFAIAHKYEVMKLKYMCERFMASKIDSGNIVKYCNIISVYGAPILEKVGDEIIKTHRCVLAQYSEVFKRMFDQSLMVEAQKGEVIISDTSPECVRAMLEFFYTGKIDDALMEIHVEGIFAIAHKYEVEKLKYICERFMASKIDSDNIVKYSNIISLYGASTLEK</sequence>
<dbReference type="CDD" id="cd18186">
    <property type="entry name" value="BTB_POZ_ZBTB_KLHL-like"/>
    <property type="match status" value="2"/>
</dbReference>
<evidence type="ECO:0000313" key="3">
    <source>
        <dbReference type="WBParaSite" id="Minc3s00191g07157"/>
    </source>
</evidence>
<dbReference type="SMART" id="SM00225">
    <property type="entry name" value="BTB"/>
    <property type="match status" value="2"/>
</dbReference>
<organism evidence="2 3">
    <name type="scientific">Meloidogyne incognita</name>
    <name type="common">Southern root-knot nematode worm</name>
    <name type="synonym">Oxyuris incognita</name>
    <dbReference type="NCBI Taxonomy" id="6306"/>
    <lineage>
        <taxon>Eukaryota</taxon>
        <taxon>Metazoa</taxon>
        <taxon>Ecdysozoa</taxon>
        <taxon>Nematoda</taxon>
        <taxon>Chromadorea</taxon>
        <taxon>Rhabditida</taxon>
        <taxon>Tylenchina</taxon>
        <taxon>Tylenchomorpha</taxon>
        <taxon>Tylenchoidea</taxon>
        <taxon>Meloidogynidae</taxon>
        <taxon>Meloidogyninae</taxon>
        <taxon>Meloidogyne</taxon>
        <taxon>Meloidogyne incognita group</taxon>
    </lineage>
</organism>
<feature type="domain" description="BTB" evidence="1">
    <location>
        <begin position="154"/>
        <end position="222"/>
    </location>
</feature>
<dbReference type="AlphaFoldDB" id="A0A914KZE0"/>
<dbReference type="PROSITE" id="PS50097">
    <property type="entry name" value="BTB"/>
    <property type="match status" value="2"/>
</dbReference>
<dbReference type="InterPro" id="IPR000210">
    <property type="entry name" value="BTB/POZ_dom"/>
</dbReference>
<protein>
    <submittedName>
        <fullName evidence="3">BTB domain-containing protein</fullName>
    </submittedName>
</protein>
<dbReference type="InterPro" id="IPR011333">
    <property type="entry name" value="SKP1/BTB/POZ_sf"/>
</dbReference>
<reference evidence="3" key="1">
    <citation type="submission" date="2022-11" db="UniProtKB">
        <authorList>
            <consortium name="WormBaseParasite"/>
        </authorList>
    </citation>
    <scope>IDENTIFICATION</scope>
</reference>
<dbReference type="Gene3D" id="3.30.710.10">
    <property type="entry name" value="Potassium Channel Kv1.1, Chain A"/>
    <property type="match status" value="2"/>
</dbReference>
<dbReference type="WBParaSite" id="Minc3s00191g07157">
    <property type="protein sequence ID" value="Minc3s00191g07157"/>
    <property type="gene ID" value="Minc3s00191g07157"/>
</dbReference>
<evidence type="ECO:0000313" key="2">
    <source>
        <dbReference type="Proteomes" id="UP000887563"/>
    </source>
</evidence>
<dbReference type="SUPFAM" id="SSF54695">
    <property type="entry name" value="POZ domain"/>
    <property type="match status" value="2"/>
</dbReference>
<accession>A0A914KZE0</accession>
<keyword evidence="2" id="KW-1185">Reference proteome</keyword>
<name>A0A914KZE0_MELIC</name>
<evidence type="ECO:0000259" key="1">
    <source>
        <dbReference type="PROSITE" id="PS50097"/>
    </source>
</evidence>
<dbReference type="PANTHER" id="PTHR24413">
    <property type="entry name" value="SPECKLE-TYPE POZ PROTEIN"/>
    <property type="match status" value="1"/>
</dbReference>